<dbReference type="SMART" id="SM00966">
    <property type="entry name" value="SpoVT_AbrB"/>
    <property type="match status" value="1"/>
</dbReference>
<dbReference type="InterPro" id="IPR052975">
    <property type="entry name" value="Repressor-like_regulatory"/>
</dbReference>
<dbReference type="KEGG" id="tko:TK0888"/>
<dbReference type="PhylomeDB" id="Q5JI32"/>
<dbReference type="SUPFAM" id="SSF89447">
    <property type="entry name" value="AbrB/MazE/MraZ-like"/>
    <property type="match status" value="1"/>
</dbReference>
<keyword evidence="3" id="KW-1185">Reference proteome</keyword>
<accession>Q5JI32</accession>
<dbReference type="Pfam" id="PF04014">
    <property type="entry name" value="MazE_antitoxin"/>
    <property type="match status" value="1"/>
</dbReference>
<dbReference type="eggNOG" id="arCOG00812">
    <property type="taxonomic scope" value="Archaea"/>
</dbReference>
<protein>
    <submittedName>
        <fullName evidence="2">Transcription regulator, SpoVT/AbrB family</fullName>
    </submittedName>
</protein>
<dbReference type="HOGENOM" id="CLU_158484_9_2_2"/>
<proteinExistence type="predicted"/>
<dbReference type="PANTHER" id="PTHR34860">
    <property type="entry name" value="REPRESSOR-LIKE PROTEIN SSO7C3"/>
    <property type="match status" value="1"/>
</dbReference>
<dbReference type="EnsemblBacteria" id="BAD85077">
    <property type="protein sequence ID" value="BAD85077"/>
    <property type="gene ID" value="TK0888"/>
</dbReference>
<dbReference type="STRING" id="69014.TK0888"/>
<dbReference type="PROSITE" id="PS51740">
    <property type="entry name" value="SPOVT_ABRB"/>
    <property type="match status" value="1"/>
</dbReference>
<dbReference type="InterPro" id="IPR007159">
    <property type="entry name" value="SpoVT-AbrB_dom"/>
</dbReference>
<dbReference type="EMBL" id="AP006878">
    <property type="protein sequence ID" value="BAD85077.1"/>
    <property type="molecule type" value="Genomic_DNA"/>
</dbReference>
<dbReference type="OrthoDB" id="30861at2157"/>
<evidence type="ECO:0000313" key="2">
    <source>
        <dbReference type="EMBL" id="BAD85077.1"/>
    </source>
</evidence>
<dbReference type="InterPro" id="IPR037914">
    <property type="entry name" value="SpoVT-AbrB_sf"/>
</dbReference>
<sequence>MEVVKVSSKGQIVIPKSLREKLGIKEGEYLLIFSRGDVIVMKKLNIDVEEILKEGEEAAKSLGVSEEDVAKAVRKVRYGE</sequence>
<feature type="domain" description="SpoVT-AbrB" evidence="1">
    <location>
        <begin position="1"/>
        <end position="46"/>
    </location>
</feature>
<organism evidence="2 3">
    <name type="scientific">Thermococcus kodakarensis (strain ATCC BAA-918 / JCM 12380 / KOD1)</name>
    <name type="common">Pyrococcus kodakaraensis (strain KOD1)</name>
    <dbReference type="NCBI Taxonomy" id="69014"/>
    <lineage>
        <taxon>Archaea</taxon>
        <taxon>Methanobacteriati</taxon>
        <taxon>Methanobacteriota</taxon>
        <taxon>Thermococci</taxon>
        <taxon>Thermococcales</taxon>
        <taxon>Thermococcaceae</taxon>
        <taxon>Thermococcus</taxon>
    </lineage>
</organism>
<dbReference type="NCBIfam" id="TIGR01439">
    <property type="entry name" value="lp_hng_hel_AbrB"/>
    <property type="match status" value="1"/>
</dbReference>
<dbReference type="RefSeq" id="WP_011249839.1">
    <property type="nucleotide sequence ID" value="NC_006624.1"/>
</dbReference>
<dbReference type="Gene3D" id="2.10.260.10">
    <property type="match status" value="1"/>
</dbReference>
<reference evidence="2 3" key="1">
    <citation type="journal article" date="2005" name="Genome Res.">
        <title>Complete genome sequence of the hyperthermophilic archaeon Thermococcus kodakaraensis KOD1 and comparison with Pyrococcus genomes.</title>
        <authorList>
            <person name="Fukui T."/>
            <person name="Atomi H."/>
            <person name="Kanai T."/>
            <person name="Matsumi R."/>
            <person name="Fujiwara S."/>
            <person name="Imanaka T."/>
        </authorList>
    </citation>
    <scope>NUCLEOTIDE SEQUENCE [LARGE SCALE GENOMIC DNA]</scope>
    <source>
        <strain evidence="3">ATCC BAA-918 / JCM 12380 / KOD1</strain>
    </source>
</reference>
<dbReference type="InParanoid" id="Q5JI32"/>
<dbReference type="GO" id="GO:0003677">
    <property type="term" value="F:DNA binding"/>
    <property type="evidence" value="ECO:0007669"/>
    <property type="project" value="InterPro"/>
</dbReference>
<dbReference type="GeneID" id="78447403"/>
<evidence type="ECO:0000313" key="3">
    <source>
        <dbReference type="Proteomes" id="UP000000536"/>
    </source>
</evidence>
<evidence type="ECO:0000259" key="1">
    <source>
        <dbReference type="PROSITE" id="PS51740"/>
    </source>
</evidence>
<name>Q5JI32_THEKO</name>
<dbReference type="Proteomes" id="UP000000536">
    <property type="component" value="Chromosome"/>
</dbReference>
<dbReference type="PATRIC" id="fig|69014.16.peg.867"/>
<gene>
    <name evidence="2" type="ordered locus">TK0888</name>
</gene>
<dbReference type="AlphaFoldDB" id="Q5JI32"/>
<dbReference type="PANTHER" id="PTHR34860:SF6">
    <property type="entry name" value="REPRESSOR-LIKE PROTEIN SSO7C3"/>
    <property type="match status" value="1"/>
</dbReference>